<evidence type="ECO:0000256" key="1">
    <source>
        <dbReference type="SAM" id="SignalP"/>
    </source>
</evidence>
<protein>
    <recommendedName>
        <fullName evidence="4">Deaminase of polymorphic toxin system</fullName>
    </recommendedName>
</protein>
<name>A0ABX0Q3K9_9GAMM</name>
<evidence type="ECO:0000313" key="2">
    <source>
        <dbReference type="EMBL" id="NID04544.1"/>
    </source>
</evidence>
<accession>A0ABX0Q3K9</accession>
<feature type="chain" id="PRO_5046954103" description="Deaminase of polymorphic toxin system" evidence="1">
    <location>
        <begin position="26"/>
        <end position="306"/>
    </location>
</feature>
<keyword evidence="3" id="KW-1185">Reference proteome</keyword>
<dbReference type="Proteomes" id="UP001429601">
    <property type="component" value="Unassembled WGS sequence"/>
</dbReference>
<comment type="caution">
    <text evidence="2">The sequence shown here is derived from an EMBL/GenBank/DDBJ whole genome shotgun (WGS) entry which is preliminary data.</text>
</comment>
<evidence type="ECO:0008006" key="4">
    <source>
        <dbReference type="Google" id="ProtNLM"/>
    </source>
</evidence>
<organism evidence="2 3">
    <name type="scientific">Luteibacter jiangsuensis</name>
    <dbReference type="NCBI Taxonomy" id="637577"/>
    <lineage>
        <taxon>Bacteria</taxon>
        <taxon>Pseudomonadati</taxon>
        <taxon>Pseudomonadota</taxon>
        <taxon>Gammaproteobacteria</taxon>
        <taxon>Lysobacterales</taxon>
        <taxon>Rhodanobacteraceae</taxon>
        <taxon>Luteibacter</taxon>
    </lineage>
</organism>
<sequence length="306" mass="33553">MNRHLHTMRAALAAFLLLASTCAAASGIEFLPGDANTKGILEEESRFHLQAFQNALQQPKHTAFVNDESLMRKLRDHSLRSTVARVEYRYNGARTPRVYHSRSGRSIAGTLRWIADSGASTGSDSTSGSEGSWAVDIEEDLAEQRFYPRLDANEVRVSARSQAGSRLRPLGRHGRDAEFKALRELEADLNRAIIPPGGELEIFVSQPPCASCTQAITQFSDTYKLRNTVVHHLTSTKDVPAARWSSSQKAYSEFFSGRRTLINGTLVTGKVRSATTRGESEALSLLEEAEGFQSGRLNAGKSACVP</sequence>
<proteinExistence type="predicted"/>
<reference evidence="2 3" key="1">
    <citation type="journal article" date="2011" name="Curr. Microbiol.">
        <title>Luteibacter jiangsuensis sp. nov.: a methamidophos-degrading bacterium isolated from a methamidophos-manufacturing factory.</title>
        <authorList>
            <person name="Wang L."/>
            <person name="Wang G.L."/>
            <person name="Li S.P."/>
            <person name="Jiang J.D."/>
        </authorList>
    </citation>
    <scope>NUCLEOTIDE SEQUENCE [LARGE SCALE GENOMIC DNA]</scope>
    <source>
        <strain evidence="2 3">CGMCC 1.10133</strain>
    </source>
</reference>
<dbReference type="EMBL" id="JAAQQR010000002">
    <property type="protein sequence ID" value="NID04544.1"/>
    <property type="molecule type" value="Genomic_DNA"/>
</dbReference>
<feature type="signal peptide" evidence="1">
    <location>
        <begin position="1"/>
        <end position="25"/>
    </location>
</feature>
<keyword evidence="1" id="KW-0732">Signal</keyword>
<dbReference type="RefSeq" id="WP_167124257.1">
    <property type="nucleotide sequence ID" value="NZ_JAAQQR010000002.1"/>
</dbReference>
<evidence type="ECO:0000313" key="3">
    <source>
        <dbReference type="Proteomes" id="UP001429601"/>
    </source>
</evidence>
<gene>
    <name evidence="2" type="ORF">HBF26_06585</name>
</gene>